<comment type="caution">
    <text evidence="1">The sequence shown here is derived from an EMBL/GenBank/DDBJ whole genome shotgun (WGS) entry which is preliminary data.</text>
</comment>
<organism evidence="1 2">
    <name type="scientific">Funneliformis geosporum</name>
    <dbReference type="NCBI Taxonomy" id="1117311"/>
    <lineage>
        <taxon>Eukaryota</taxon>
        <taxon>Fungi</taxon>
        <taxon>Fungi incertae sedis</taxon>
        <taxon>Mucoromycota</taxon>
        <taxon>Glomeromycotina</taxon>
        <taxon>Glomeromycetes</taxon>
        <taxon>Glomerales</taxon>
        <taxon>Glomeraceae</taxon>
        <taxon>Funneliformis</taxon>
    </lineage>
</organism>
<accession>A0A9W4TD80</accession>
<evidence type="ECO:0000313" key="2">
    <source>
        <dbReference type="Proteomes" id="UP001153678"/>
    </source>
</evidence>
<protein>
    <submittedName>
        <fullName evidence="1">13225_t:CDS:1</fullName>
    </submittedName>
</protein>
<sequence>MVAVSDQPYPQAGLTANQELLVSPLVILGQEIPLEFQWNPEDTFQGLIKVRLDEHSQPSAGDDSKRDYGAPVYYPTFDRLGLITQVKPVGILLAYIQETENRNNQCVR</sequence>
<gene>
    <name evidence="1" type="ORF">FWILDA_LOCUS18988</name>
</gene>
<dbReference type="EMBL" id="CAMKVN010020805">
    <property type="protein sequence ID" value="CAI2199266.1"/>
    <property type="molecule type" value="Genomic_DNA"/>
</dbReference>
<keyword evidence="2" id="KW-1185">Reference proteome</keyword>
<dbReference type="OrthoDB" id="10577293at2759"/>
<feature type="non-terminal residue" evidence="1">
    <location>
        <position position="1"/>
    </location>
</feature>
<dbReference type="AlphaFoldDB" id="A0A9W4TD80"/>
<proteinExistence type="predicted"/>
<dbReference type="Proteomes" id="UP001153678">
    <property type="component" value="Unassembled WGS sequence"/>
</dbReference>
<evidence type="ECO:0000313" key="1">
    <source>
        <dbReference type="EMBL" id="CAI2199266.1"/>
    </source>
</evidence>
<reference evidence="1" key="1">
    <citation type="submission" date="2022-08" db="EMBL/GenBank/DDBJ databases">
        <authorList>
            <person name="Kallberg Y."/>
            <person name="Tangrot J."/>
            <person name="Rosling A."/>
        </authorList>
    </citation>
    <scope>NUCLEOTIDE SEQUENCE</scope>
    <source>
        <strain evidence="1">Wild A</strain>
    </source>
</reference>
<name>A0A9W4TD80_9GLOM</name>